<name>A0A840YUI5_9SPHN</name>
<protein>
    <recommendedName>
        <fullName evidence="3">DUF3089 domain-containing protein</fullName>
    </recommendedName>
</protein>
<comment type="caution">
    <text evidence="1">The sequence shown here is derived from an EMBL/GenBank/DDBJ whole genome shotgun (WGS) entry which is preliminary data.</text>
</comment>
<reference evidence="1 2" key="1">
    <citation type="submission" date="2020-08" db="EMBL/GenBank/DDBJ databases">
        <title>Genomic Encyclopedia of Type Strains, Phase IV (KMG-IV): sequencing the most valuable type-strain genomes for metagenomic binning, comparative biology and taxonomic classification.</title>
        <authorList>
            <person name="Goeker M."/>
        </authorList>
    </citation>
    <scope>NUCLEOTIDE SEQUENCE [LARGE SCALE GENOMIC DNA]</scope>
    <source>
        <strain evidence="1 2">DSM 27203</strain>
    </source>
</reference>
<dbReference type="Gene3D" id="3.40.50.1820">
    <property type="entry name" value="alpha/beta hydrolase"/>
    <property type="match status" value="1"/>
</dbReference>
<evidence type="ECO:0008006" key="3">
    <source>
        <dbReference type="Google" id="ProtNLM"/>
    </source>
</evidence>
<proteinExistence type="predicted"/>
<keyword evidence="2" id="KW-1185">Reference proteome</keyword>
<organism evidence="1 2">
    <name type="scientific">Stakelama sediminis</name>
    <dbReference type="NCBI Taxonomy" id="463200"/>
    <lineage>
        <taxon>Bacteria</taxon>
        <taxon>Pseudomonadati</taxon>
        <taxon>Pseudomonadota</taxon>
        <taxon>Alphaproteobacteria</taxon>
        <taxon>Sphingomonadales</taxon>
        <taxon>Sphingomonadaceae</taxon>
        <taxon>Stakelama</taxon>
    </lineage>
</organism>
<dbReference type="InterPro" id="IPR029058">
    <property type="entry name" value="AB_hydrolase_fold"/>
</dbReference>
<dbReference type="Pfam" id="PF11288">
    <property type="entry name" value="DUF3089"/>
    <property type="match status" value="1"/>
</dbReference>
<sequence length="356" mass="38465">MLALASAFAYRYFGAAILKQALVPSAKFEPAPKTPVNAYANADMWLARPDKPGNPALWDPPGYHPASNPPVAVFFIHPTSYLQRSHWNAPLDDKEANARAALFLQGQASAFNGIGAIWAPRYRQATFGAFLTNEEAAHQALDLAYGDIQAAFDEFLKEIGPNRPIILAGHSQGALHLSRLLKDRVAGTPLAKRIVAAYVVGWPVSKTTDLPEMGLPECTHADEAGCILSWQSFAEPADPSLIFDTFDASTGFNGRPRKGTAMVCTNPLTGTADATAPASDNLGALYPSADLKSAQIIAGRIPARCSGRGLLLIGSPPDIGPYVLPGNNYHVFDYSLFWANIRKDAERRYAAFEQRQ</sequence>
<dbReference type="InterPro" id="IPR021440">
    <property type="entry name" value="DUF3089"/>
</dbReference>
<dbReference type="Proteomes" id="UP000554342">
    <property type="component" value="Unassembled WGS sequence"/>
</dbReference>
<dbReference type="AlphaFoldDB" id="A0A840YUI5"/>
<accession>A0A840YUI5</accession>
<evidence type="ECO:0000313" key="2">
    <source>
        <dbReference type="Proteomes" id="UP000554342"/>
    </source>
</evidence>
<gene>
    <name evidence="1" type="ORF">FHR23_000144</name>
</gene>
<dbReference type="SUPFAM" id="SSF53474">
    <property type="entry name" value="alpha/beta-Hydrolases"/>
    <property type="match status" value="1"/>
</dbReference>
<dbReference type="EMBL" id="JACIJI010000001">
    <property type="protein sequence ID" value="MBB5717237.1"/>
    <property type="molecule type" value="Genomic_DNA"/>
</dbReference>
<evidence type="ECO:0000313" key="1">
    <source>
        <dbReference type="EMBL" id="MBB5717237.1"/>
    </source>
</evidence>